<evidence type="ECO:0000313" key="2">
    <source>
        <dbReference type="EMBL" id="KAI5350374.1"/>
    </source>
</evidence>
<organism evidence="2 3">
    <name type="scientific">Prunus dulcis</name>
    <name type="common">Almond</name>
    <name type="synonym">Amygdalus dulcis</name>
    <dbReference type="NCBI Taxonomy" id="3755"/>
    <lineage>
        <taxon>Eukaryota</taxon>
        <taxon>Viridiplantae</taxon>
        <taxon>Streptophyta</taxon>
        <taxon>Embryophyta</taxon>
        <taxon>Tracheophyta</taxon>
        <taxon>Spermatophyta</taxon>
        <taxon>Magnoliopsida</taxon>
        <taxon>eudicotyledons</taxon>
        <taxon>Gunneridae</taxon>
        <taxon>Pentapetalae</taxon>
        <taxon>rosids</taxon>
        <taxon>fabids</taxon>
        <taxon>Rosales</taxon>
        <taxon>Rosaceae</taxon>
        <taxon>Amygdaloideae</taxon>
        <taxon>Amygdaleae</taxon>
        <taxon>Prunus</taxon>
    </lineage>
</organism>
<evidence type="ECO:0000256" key="1">
    <source>
        <dbReference type="SAM" id="MobiDB-lite"/>
    </source>
</evidence>
<protein>
    <submittedName>
        <fullName evidence="2">Uncharacterized protein</fullName>
    </submittedName>
</protein>
<feature type="compositionally biased region" description="Polar residues" evidence="1">
    <location>
        <begin position="147"/>
        <end position="172"/>
    </location>
</feature>
<gene>
    <name evidence="2" type="ORF">L3X38_003265</name>
</gene>
<dbReference type="AlphaFoldDB" id="A0AAD5F1S8"/>
<dbReference type="PANTHER" id="PTHR47481">
    <property type="match status" value="1"/>
</dbReference>
<dbReference type="EMBL" id="JAJFAZ020000001">
    <property type="protein sequence ID" value="KAI5350374.1"/>
    <property type="molecule type" value="Genomic_DNA"/>
</dbReference>
<comment type="caution">
    <text evidence="2">The sequence shown here is derived from an EMBL/GenBank/DDBJ whole genome shotgun (WGS) entry which is preliminary data.</text>
</comment>
<name>A0AAD5F1S8_PRUDU</name>
<dbReference type="Proteomes" id="UP001054821">
    <property type="component" value="Chromosome 1"/>
</dbReference>
<sequence>MGIIIHFSLVFCKRNDQETFKSIDEQGAKNHQSNWLTIFYHLCINEVVDDDLVIHILNGVGPEFKELTAVVRAHESSISFEELQDKLVEYEAALQREDTHTGLPVITKNTAQQPHSSRSLNRSPRQSFHNQSRSNFGSYIGSHHKSSGTTSFNRSPSSTTQFQRSHNTFGTC</sequence>
<feature type="region of interest" description="Disordered" evidence="1">
    <location>
        <begin position="99"/>
        <end position="172"/>
    </location>
</feature>
<evidence type="ECO:0000313" key="3">
    <source>
        <dbReference type="Proteomes" id="UP001054821"/>
    </source>
</evidence>
<reference evidence="2 3" key="1">
    <citation type="journal article" date="2022" name="G3 (Bethesda)">
        <title>Whole-genome sequence and methylome profiling of the almond [Prunus dulcis (Mill.) D.A. Webb] cultivar 'Nonpareil'.</title>
        <authorList>
            <person name="D'Amico-Willman K.M."/>
            <person name="Ouma W.Z."/>
            <person name="Meulia T."/>
            <person name="Sideli G.M."/>
            <person name="Gradziel T.M."/>
            <person name="Fresnedo-Ramirez J."/>
        </authorList>
    </citation>
    <scope>NUCLEOTIDE SEQUENCE [LARGE SCALE GENOMIC DNA]</scope>
    <source>
        <strain evidence="2">Clone GOH B32 T37-40</strain>
    </source>
</reference>
<feature type="compositionally biased region" description="Polar residues" evidence="1">
    <location>
        <begin position="107"/>
        <end position="137"/>
    </location>
</feature>
<dbReference type="PANTHER" id="PTHR47481:SF22">
    <property type="entry name" value="RETROTRANSPOSON GAG DOMAIN-CONTAINING PROTEIN"/>
    <property type="match status" value="1"/>
</dbReference>
<proteinExistence type="predicted"/>
<keyword evidence="3" id="KW-1185">Reference proteome</keyword>
<accession>A0AAD5F1S8</accession>